<keyword evidence="1" id="KW-1133">Transmembrane helix</keyword>
<comment type="caution">
    <text evidence="2">The sequence shown here is derived from an EMBL/GenBank/DDBJ whole genome shotgun (WGS) entry which is preliminary data.</text>
</comment>
<dbReference type="EMBL" id="SJPU01000001">
    <property type="protein sequence ID" value="TWU19735.1"/>
    <property type="molecule type" value="Genomic_DNA"/>
</dbReference>
<evidence type="ECO:0000313" key="2">
    <source>
        <dbReference type="EMBL" id="TWU19735.1"/>
    </source>
</evidence>
<dbReference type="Proteomes" id="UP000319908">
    <property type="component" value="Unassembled WGS sequence"/>
</dbReference>
<feature type="transmembrane region" description="Helical" evidence="1">
    <location>
        <begin position="55"/>
        <end position="77"/>
    </location>
</feature>
<reference evidence="2 3" key="1">
    <citation type="journal article" date="2020" name="Antonie Van Leeuwenhoek">
        <title>Rhodopirellula heiligendammensis sp. nov., Rhodopirellula pilleata sp. nov., and Rhodopirellula solitaria sp. nov. isolated from natural or artificial marine surfaces in Northern Germany and California, USA, and emended description of the genus Rhodopirellula.</title>
        <authorList>
            <person name="Kallscheuer N."/>
            <person name="Wiegand S."/>
            <person name="Jogler M."/>
            <person name="Boedeker C."/>
            <person name="Peeters S.H."/>
            <person name="Rast P."/>
            <person name="Heuer A."/>
            <person name="Jetten M.S.M."/>
            <person name="Rohde M."/>
            <person name="Jogler C."/>
        </authorList>
    </citation>
    <scope>NUCLEOTIDE SEQUENCE [LARGE SCALE GENOMIC DNA]</scope>
    <source>
        <strain evidence="2 3">Poly21</strain>
    </source>
</reference>
<gene>
    <name evidence="2" type="ORF">Poly21_19100</name>
</gene>
<dbReference type="AlphaFoldDB" id="A0A5C6C6K0"/>
<evidence type="ECO:0000313" key="3">
    <source>
        <dbReference type="Proteomes" id="UP000319908"/>
    </source>
</evidence>
<proteinExistence type="predicted"/>
<feature type="transmembrane region" description="Helical" evidence="1">
    <location>
        <begin position="26"/>
        <end position="43"/>
    </location>
</feature>
<evidence type="ECO:0000256" key="1">
    <source>
        <dbReference type="SAM" id="Phobius"/>
    </source>
</evidence>
<organism evidence="2 3">
    <name type="scientific">Allorhodopirellula heiligendammensis</name>
    <dbReference type="NCBI Taxonomy" id="2714739"/>
    <lineage>
        <taxon>Bacteria</taxon>
        <taxon>Pseudomonadati</taxon>
        <taxon>Planctomycetota</taxon>
        <taxon>Planctomycetia</taxon>
        <taxon>Pirellulales</taxon>
        <taxon>Pirellulaceae</taxon>
        <taxon>Allorhodopirellula</taxon>
    </lineage>
</organism>
<keyword evidence="3" id="KW-1185">Reference proteome</keyword>
<sequence>MSRLFVDGVCVTVRKESLEPSVYCRSYIVTLGLTFVGACAFIWQHQDSGNTGWAGLRLTLFLSFLLVGFALVFFGILGPSRKMERWAEVFSRHEASLIVLMVAYPIYLVISPFYRRR</sequence>
<keyword evidence="1" id="KW-0472">Membrane</keyword>
<protein>
    <recommendedName>
        <fullName evidence="4">Transmembrane protein</fullName>
    </recommendedName>
</protein>
<accession>A0A5C6C6K0</accession>
<evidence type="ECO:0008006" key="4">
    <source>
        <dbReference type="Google" id="ProtNLM"/>
    </source>
</evidence>
<keyword evidence="1" id="KW-0812">Transmembrane</keyword>
<name>A0A5C6C6K0_9BACT</name>
<dbReference type="RefSeq" id="WP_146406488.1">
    <property type="nucleotide sequence ID" value="NZ_SJPU01000001.1"/>
</dbReference>
<feature type="transmembrane region" description="Helical" evidence="1">
    <location>
        <begin position="97"/>
        <end position="114"/>
    </location>
</feature>
<dbReference type="OrthoDB" id="8304553at2"/>